<accession>A0A6L3V9B3</accession>
<dbReference type="OrthoDB" id="1897840at2"/>
<dbReference type="Gene3D" id="3.10.180.10">
    <property type="entry name" value="2,3-Dihydroxybiphenyl 1,2-Dioxygenase, domain 1"/>
    <property type="match status" value="1"/>
</dbReference>
<proteinExistence type="predicted"/>
<comment type="caution">
    <text evidence="2">The sequence shown here is derived from an EMBL/GenBank/DDBJ whole genome shotgun (WGS) entry which is preliminary data.</text>
</comment>
<name>A0A6L3V9B3_9BACI</name>
<evidence type="ECO:0000313" key="3">
    <source>
        <dbReference type="Proteomes" id="UP000481030"/>
    </source>
</evidence>
<dbReference type="EMBL" id="WBOS01000006">
    <property type="protein sequence ID" value="KAB2334545.1"/>
    <property type="molecule type" value="Genomic_DNA"/>
</dbReference>
<feature type="domain" description="Glyoxalase-like" evidence="1">
    <location>
        <begin position="3"/>
        <end position="152"/>
    </location>
</feature>
<organism evidence="2 3">
    <name type="scientific">Cytobacillus depressus</name>
    <dbReference type="NCBI Taxonomy" id="1602942"/>
    <lineage>
        <taxon>Bacteria</taxon>
        <taxon>Bacillati</taxon>
        <taxon>Bacillota</taxon>
        <taxon>Bacilli</taxon>
        <taxon>Bacillales</taxon>
        <taxon>Bacillaceae</taxon>
        <taxon>Cytobacillus</taxon>
    </lineage>
</organism>
<dbReference type="SUPFAM" id="SSF54593">
    <property type="entry name" value="Glyoxalase/Bleomycin resistance protein/Dihydroxybiphenyl dioxygenase"/>
    <property type="match status" value="1"/>
</dbReference>
<protein>
    <submittedName>
        <fullName evidence="2">VOC family protein</fullName>
    </submittedName>
</protein>
<evidence type="ECO:0000259" key="1">
    <source>
        <dbReference type="Pfam" id="PF13468"/>
    </source>
</evidence>
<dbReference type="AlphaFoldDB" id="A0A6L3V9B3"/>
<sequence length="248" mass="29043">MKIDHLVINVDKFIQEDKELINSIHSIGLPYKPRWGKGTKGFKVSNIWIGKEYFELVRIKAKDGGGWIKDWTTKYLDGHRGLIGFALEVNDIEETYQQLLSQNVNVSPPEPLTFRWFFNLLTKTMPWRNLYLPEFKGVPFQFFLQQLNDEKSKTYMEQYMVPNSRDNAIEGITEVNIYGKLTEGDKKVLYALFEDYEESKDLLKINLGAQTIRFITSNTYRVEVVLKCNNKDYSNKKINIHNLQIQNS</sequence>
<dbReference type="Proteomes" id="UP000481030">
    <property type="component" value="Unassembled WGS sequence"/>
</dbReference>
<gene>
    <name evidence="2" type="ORF">F7731_15180</name>
</gene>
<reference evidence="2 3" key="1">
    <citation type="journal article" date="2016" name="Antonie Van Leeuwenhoek">
        <title>Bacillus depressus sp. nov., isolated from soil of a sunflower field.</title>
        <authorList>
            <person name="Wei X."/>
            <person name="Xin D."/>
            <person name="Xin Y."/>
            <person name="Zhang H."/>
            <person name="Wang T."/>
            <person name="Zhang J."/>
        </authorList>
    </citation>
    <scope>NUCLEOTIDE SEQUENCE [LARGE SCALE GENOMIC DNA]</scope>
    <source>
        <strain evidence="2 3">BZ1</strain>
    </source>
</reference>
<dbReference type="Pfam" id="PF13468">
    <property type="entry name" value="Glyoxalase_3"/>
    <property type="match status" value="1"/>
</dbReference>
<dbReference type="InterPro" id="IPR029068">
    <property type="entry name" value="Glyas_Bleomycin-R_OHBP_Dase"/>
</dbReference>
<dbReference type="InterPro" id="IPR025870">
    <property type="entry name" value="Glyoxalase-like_dom"/>
</dbReference>
<evidence type="ECO:0000313" key="2">
    <source>
        <dbReference type="EMBL" id="KAB2334545.1"/>
    </source>
</evidence>
<keyword evidence="3" id="KW-1185">Reference proteome</keyword>